<proteinExistence type="predicted"/>
<evidence type="ECO:0000313" key="2">
    <source>
        <dbReference type="Proteomes" id="UP000712600"/>
    </source>
</evidence>
<gene>
    <name evidence="1" type="ORF">F2Q69_00044848</name>
</gene>
<dbReference type="Proteomes" id="UP000712600">
    <property type="component" value="Unassembled WGS sequence"/>
</dbReference>
<evidence type="ECO:0000313" key="1">
    <source>
        <dbReference type="EMBL" id="KAF3499598.1"/>
    </source>
</evidence>
<comment type="caution">
    <text evidence="1">The sequence shown here is derived from an EMBL/GenBank/DDBJ whole genome shotgun (WGS) entry which is preliminary data.</text>
</comment>
<organism evidence="1 2">
    <name type="scientific">Brassica cretica</name>
    <name type="common">Mustard</name>
    <dbReference type="NCBI Taxonomy" id="69181"/>
    <lineage>
        <taxon>Eukaryota</taxon>
        <taxon>Viridiplantae</taxon>
        <taxon>Streptophyta</taxon>
        <taxon>Embryophyta</taxon>
        <taxon>Tracheophyta</taxon>
        <taxon>Spermatophyta</taxon>
        <taxon>Magnoliopsida</taxon>
        <taxon>eudicotyledons</taxon>
        <taxon>Gunneridae</taxon>
        <taxon>Pentapetalae</taxon>
        <taxon>rosids</taxon>
        <taxon>malvids</taxon>
        <taxon>Brassicales</taxon>
        <taxon>Brassicaceae</taxon>
        <taxon>Brassiceae</taxon>
        <taxon>Brassica</taxon>
    </lineage>
</organism>
<dbReference type="AlphaFoldDB" id="A0A8S9NCK1"/>
<reference evidence="1" key="1">
    <citation type="submission" date="2019-12" db="EMBL/GenBank/DDBJ databases">
        <title>Genome sequencing and annotation of Brassica cretica.</title>
        <authorList>
            <person name="Studholme D.J."/>
            <person name="Sarris P."/>
        </authorList>
    </citation>
    <scope>NUCLEOTIDE SEQUENCE</scope>
    <source>
        <strain evidence="1">PFS-109/04</strain>
        <tissue evidence="1">Leaf</tissue>
    </source>
</reference>
<sequence>MYKKKGEASCVNRTEVTAFSNGQLPPQQNLIFKKIVSETADVEKEEEEAFSKQCN</sequence>
<name>A0A8S9NCK1_BRACR</name>
<accession>A0A8S9NCK1</accession>
<dbReference type="EMBL" id="QGKX02001621">
    <property type="protein sequence ID" value="KAF3499598.1"/>
    <property type="molecule type" value="Genomic_DNA"/>
</dbReference>
<protein>
    <submittedName>
        <fullName evidence="1">Uncharacterized protein</fullName>
    </submittedName>
</protein>